<dbReference type="Gene3D" id="3.50.50.60">
    <property type="entry name" value="FAD/NAD(P)-binding domain"/>
    <property type="match status" value="1"/>
</dbReference>
<dbReference type="SUPFAM" id="SSF54373">
    <property type="entry name" value="FAD-linked reductases, C-terminal domain"/>
    <property type="match status" value="1"/>
</dbReference>
<keyword evidence="3" id="KW-0274">FAD</keyword>
<dbReference type="VEuPathDB" id="FungiDB:sscle_06g055180"/>
<dbReference type="FunFam" id="3.50.50.60:FF:000115">
    <property type="entry name" value="Salicylate hydroxylase, putative"/>
    <property type="match status" value="1"/>
</dbReference>
<dbReference type="PROSITE" id="PS51257">
    <property type="entry name" value="PROKAR_LIPOPROTEIN"/>
    <property type="match status" value="1"/>
</dbReference>
<proteinExistence type="inferred from homology"/>
<sequence>MDRASHIVIIGAGMGGLACALSLAKEGFTNIDVYETASNLGFVGAGIQLAPNMARVLDRLGCWKEIEAEAVDLKETSIRQGDSDNELAHVDLLYIRDTYGYPHMVGHRSNLAGSMYEACKKESGIKFHFSTAAEAVESFGPKPVLKVKPREGESYTVEADVILASDGIKSIVRSKILAELNHDAHITDTNQAAYRIMLKREDMENDTELLELINGDKVTRWIGEKRHIIAYPVSSKQIYNLSTVQPDTNFAAAPSATYTTKGDKAAMLNIFSDFCPKVQRMLNLVPDGEVCEWKLRVHSPLPTWVRGSIALVGDACHPTLPHLAQGAAQAIEDAAVLGAVFSKCPSSDPSDINKSLLVYESVRKERAETLVELAAQSGRALHLGDGAAKAERDKQFAALKQKGGAVPDKWADSEVQKKIYGFDCYQIALDRFDDLFAKVKEGQFVSLEQSVNSSGENGNAAKM</sequence>
<dbReference type="GO" id="GO:0071949">
    <property type="term" value="F:FAD binding"/>
    <property type="evidence" value="ECO:0007669"/>
    <property type="project" value="InterPro"/>
</dbReference>
<feature type="domain" description="FAD-binding" evidence="6">
    <location>
        <begin position="7"/>
        <end position="372"/>
    </location>
</feature>
<dbReference type="OrthoDB" id="1878542at2759"/>
<evidence type="ECO:0000313" key="7">
    <source>
        <dbReference type="EMBL" id="APA10748.1"/>
    </source>
</evidence>
<evidence type="ECO:0000259" key="6">
    <source>
        <dbReference type="Pfam" id="PF01494"/>
    </source>
</evidence>
<evidence type="ECO:0000256" key="3">
    <source>
        <dbReference type="ARBA" id="ARBA00022827"/>
    </source>
</evidence>
<dbReference type="AlphaFoldDB" id="A0A1D9Q725"/>
<dbReference type="OMA" id="YKHMVGH"/>
<organism evidence="7 8">
    <name type="scientific">Sclerotinia sclerotiorum (strain ATCC 18683 / 1980 / Ss-1)</name>
    <name type="common">White mold</name>
    <name type="synonym">Whetzelinia sclerotiorum</name>
    <dbReference type="NCBI Taxonomy" id="665079"/>
    <lineage>
        <taxon>Eukaryota</taxon>
        <taxon>Fungi</taxon>
        <taxon>Dikarya</taxon>
        <taxon>Ascomycota</taxon>
        <taxon>Pezizomycotina</taxon>
        <taxon>Leotiomycetes</taxon>
        <taxon>Helotiales</taxon>
        <taxon>Sclerotiniaceae</taxon>
        <taxon>Sclerotinia</taxon>
    </lineage>
</organism>
<protein>
    <recommendedName>
        <fullName evidence="6">FAD-binding domain-containing protein</fullName>
    </recommendedName>
</protein>
<evidence type="ECO:0000256" key="2">
    <source>
        <dbReference type="ARBA" id="ARBA00022630"/>
    </source>
</evidence>
<dbReference type="PRINTS" id="PR00420">
    <property type="entry name" value="RNGMNOXGNASE"/>
</dbReference>
<dbReference type="InterPro" id="IPR050493">
    <property type="entry name" value="FAD-dep_Monooxygenase_BioMet"/>
</dbReference>
<dbReference type="EMBL" id="CP017819">
    <property type="protein sequence ID" value="APA10748.1"/>
    <property type="molecule type" value="Genomic_DNA"/>
</dbReference>
<dbReference type="PANTHER" id="PTHR13789:SF147">
    <property type="entry name" value="PUTATIVE (AFU_ORTHOLOGUE AFUA_2G01950)-RELATED"/>
    <property type="match status" value="1"/>
</dbReference>
<accession>A0A1D9Q725</accession>
<comment type="similarity">
    <text evidence="1">Belongs to the paxM FAD-dependent monooxygenase family.</text>
</comment>
<dbReference type="KEGG" id="ssl:SS1G_12382"/>
<keyword evidence="2" id="KW-0285">Flavoprotein</keyword>
<dbReference type="PANTHER" id="PTHR13789">
    <property type="entry name" value="MONOOXYGENASE"/>
    <property type="match status" value="1"/>
</dbReference>
<gene>
    <name evidence="7" type="ORF">sscle_06g055180</name>
</gene>
<evidence type="ECO:0000256" key="5">
    <source>
        <dbReference type="ARBA" id="ARBA00023033"/>
    </source>
</evidence>
<evidence type="ECO:0000256" key="4">
    <source>
        <dbReference type="ARBA" id="ARBA00023002"/>
    </source>
</evidence>
<dbReference type="InterPro" id="IPR002938">
    <property type="entry name" value="FAD-bd"/>
</dbReference>
<dbReference type="SUPFAM" id="SSF51905">
    <property type="entry name" value="FAD/NAD(P)-binding domain"/>
    <property type="match status" value="1"/>
</dbReference>
<evidence type="ECO:0000256" key="1">
    <source>
        <dbReference type="ARBA" id="ARBA00007992"/>
    </source>
</evidence>
<keyword evidence="5" id="KW-0503">Monooxygenase</keyword>
<reference evidence="8" key="1">
    <citation type="journal article" date="2017" name="Genome Biol. Evol.">
        <title>The complete genome sequence of the phytopathogenic fungus Sclerotinia sclerotiorum reveals insights into the genome architecture of broad host range pathogens.</title>
        <authorList>
            <person name="Derbyshire M."/>
            <person name="Denton-Giles M."/>
            <person name="Hegedus D."/>
            <person name="Seifbarghy S."/>
            <person name="Rollins J."/>
            <person name="van Kan J."/>
            <person name="Seidl M.F."/>
            <person name="Faino L."/>
            <person name="Mbengue M."/>
            <person name="Navaud O."/>
            <person name="Raffaele S."/>
            <person name="Hammond-Kosack K."/>
            <person name="Heard S."/>
            <person name="Oliver R."/>
        </authorList>
    </citation>
    <scope>NUCLEOTIDE SEQUENCE [LARGE SCALE GENOMIC DNA]</scope>
    <source>
        <strain evidence="8">ATCC 18683 / 1980 / Ss-1</strain>
    </source>
</reference>
<keyword evidence="4" id="KW-0560">Oxidoreductase</keyword>
<name>A0A1D9Q725_SCLS1</name>
<dbReference type="RefSeq" id="XP_001586398.1">
    <property type="nucleotide sequence ID" value="XM_001586348.1"/>
</dbReference>
<dbReference type="Pfam" id="PF01494">
    <property type="entry name" value="FAD_binding_3"/>
    <property type="match status" value="1"/>
</dbReference>
<dbReference type="GO" id="GO:0004497">
    <property type="term" value="F:monooxygenase activity"/>
    <property type="evidence" value="ECO:0007669"/>
    <property type="project" value="UniProtKB-KW"/>
</dbReference>
<dbReference type="InterPro" id="IPR036188">
    <property type="entry name" value="FAD/NAD-bd_sf"/>
</dbReference>
<evidence type="ECO:0000313" key="8">
    <source>
        <dbReference type="Proteomes" id="UP000177798"/>
    </source>
</evidence>
<dbReference type="Proteomes" id="UP000177798">
    <property type="component" value="Chromosome 6"/>
</dbReference>